<dbReference type="InterPro" id="IPR022616">
    <property type="entry name" value="Glyco_hydro_4_C"/>
</dbReference>
<dbReference type="PANTHER" id="PTHR32092:SF5">
    <property type="entry name" value="6-PHOSPHO-BETA-GLUCOSIDASE"/>
    <property type="match status" value="1"/>
</dbReference>
<dbReference type="Gene3D" id="3.40.50.720">
    <property type="entry name" value="NAD(P)-binding Rossmann-like Domain"/>
    <property type="match status" value="1"/>
</dbReference>
<keyword evidence="5" id="KW-0464">Manganese</keyword>
<evidence type="ECO:0000256" key="1">
    <source>
        <dbReference type="ARBA" id="ARBA00010141"/>
    </source>
</evidence>
<sequence length="437" mass="46092">MKLTILGGGGFRVPLVYRALAGSPITEVALHDVAPGRLAAIRAVVARLPGPAVRTTTDLDDALADARFVFAAIRVDGLVGRTLDERVALAHGVLGQETTGAGGIAYGLRTVPVAVRIAERIAAVAPRAWTINFTNPAGMITEAMRRVLGDRVVGICDSPVGLIRRACAALDIPEGVAHADYVGLNHLGWLRGLRVDGTDRLPELLADDAALAGIEEARLIGPDWVRDLGALPNEYLYYYYRNREAVRAIRGAASTRSEYLAEQQERFYASVAADPAGALARWEATRAERDASYMAEGRGEAEERAAEDIAIGGYQEVALRLMEALSGAGPARVLILNVRGGGALGGLPADAVVEIPCAVGPHGITPLATGPLPGGMLGLLQQVKAVERDTIEAALTGSAALARRAFAQHPLVDSAAVARDLVDAYRKAHPSLLELLR</sequence>
<comment type="cofactor">
    <cofactor evidence="7">
        <name>NAD(+)</name>
        <dbReference type="ChEBI" id="CHEBI:57540"/>
    </cofactor>
    <text evidence="7">Binds 1 NAD(+) per subunit.</text>
</comment>
<gene>
    <name evidence="9" type="ORF">GCM10023321_17430</name>
</gene>
<protein>
    <submittedName>
        <fullName evidence="9">6-phospho-beta-glucosidase</fullName>
    </submittedName>
</protein>
<comment type="caution">
    <text evidence="9">The sequence shown here is derived from an EMBL/GenBank/DDBJ whole genome shotgun (WGS) entry which is preliminary data.</text>
</comment>
<accession>A0ABP9PVR2</accession>
<dbReference type="InterPro" id="IPR001088">
    <property type="entry name" value="Glyco_hydro_4"/>
</dbReference>
<keyword evidence="3 7" id="KW-0378">Hydrolase</keyword>
<dbReference type="SUPFAM" id="SSF51735">
    <property type="entry name" value="NAD(P)-binding Rossmann-fold domains"/>
    <property type="match status" value="1"/>
</dbReference>
<evidence type="ECO:0000256" key="5">
    <source>
        <dbReference type="ARBA" id="ARBA00023211"/>
    </source>
</evidence>
<dbReference type="Pfam" id="PF02056">
    <property type="entry name" value="Glyco_hydro_4"/>
    <property type="match status" value="1"/>
</dbReference>
<dbReference type="Gene3D" id="3.90.110.10">
    <property type="entry name" value="Lactate dehydrogenase/glycoside hydrolase, family 4, C-terminal"/>
    <property type="match status" value="1"/>
</dbReference>
<reference evidence="10" key="1">
    <citation type="journal article" date="2019" name="Int. J. Syst. Evol. Microbiol.">
        <title>The Global Catalogue of Microorganisms (GCM) 10K type strain sequencing project: providing services to taxonomists for standard genome sequencing and annotation.</title>
        <authorList>
            <consortium name="The Broad Institute Genomics Platform"/>
            <consortium name="The Broad Institute Genome Sequencing Center for Infectious Disease"/>
            <person name="Wu L."/>
            <person name="Ma J."/>
        </authorList>
    </citation>
    <scope>NUCLEOTIDE SEQUENCE [LARGE SCALE GENOMIC DNA]</scope>
    <source>
        <strain evidence="10">JCM 18303</strain>
    </source>
</reference>
<evidence type="ECO:0000259" key="8">
    <source>
        <dbReference type="Pfam" id="PF11975"/>
    </source>
</evidence>
<dbReference type="PRINTS" id="PR00732">
    <property type="entry name" value="GLHYDRLASE4"/>
</dbReference>
<dbReference type="EMBL" id="BAABJP010000007">
    <property type="protein sequence ID" value="GAA5151052.1"/>
    <property type="molecule type" value="Genomic_DNA"/>
</dbReference>
<evidence type="ECO:0000256" key="7">
    <source>
        <dbReference type="RuleBase" id="RU361152"/>
    </source>
</evidence>
<dbReference type="PANTHER" id="PTHR32092">
    <property type="entry name" value="6-PHOSPHO-BETA-GLUCOSIDASE-RELATED"/>
    <property type="match status" value="1"/>
</dbReference>
<dbReference type="InterPro" id="IPR015955">
    <property type="entry name" value="Lactate_DH/Glyco_Ohase_4_C"/>
</dbReference>
<evidence type="ECO:0000256" key="4">
    <source>
        <dbReference type="ARBA" id="ARBA00023027"/>
    </source>
</evidence>
<evidence type="ECO:0000313" key="10">
    <source>
        <dbReference type="Proteomes" id="UP001428817"/>
    </source>
</evidence>
<dbReference type="RefSeq" id="WP_185064410.1">
    <property type="nucleotide sequence ID" value="NZ_BAABJP010000007.1"/>
</dbReference>
<organism evidence="9 10">
    <name type="scientific">Pseudonocardia eucalypti</name>
    <dbReference type="NCBI Taxonomy" id="648755"/>
    <lineage>
        <taxon>Bacteria</taxon>
        <taxon>Bacillati</taxon>
        <taxon>Actinomycetota</taxon>
        <taxon>Actinomycetes</taxon>
        <taxon>Pseudonocardiales</taxon>
        <taxon>Pseudonocardiaceae</taxon>
        <taxon>Pseudonocardia</taxon>
    </lineage>
</organism>
<evidence type="ECO:0000256" key="6">
    <source>
        <dbReference type="ARBA" id="ARBA00023295"/>
    </source>
</evidence>
<evidence type="ECO:0000313" key="9">
    <source>
        <dbReference type="EMBL" id="GAA5151052.1"/>
    </source>
</evidence>
<dbReference type="Proteomes" id="UP001428817">
    <property type="component" value="Unassembled WGS sequence"/>
</dbReference>
<dbReference type="Pfam" id="PF11975">
    <property type="entry name" value="Glyco_hydro_4C"/>
    <property type="match status" value="1"/>
</dbReference>
<keyword evidence="10" id="KW-1185">Reference proteome</keyword>
<name>A0ABP9PVR2_9PSEU</name>
<evidence type="ECO:0000256" key="3">
    <source>
        <dbReference type="ARBA" id="ARBA00022801"/>
    </source>
</evidence>
<keyword evidence="4 7" id="KW-0520">NAD</keyword>
<keyword evidence="2" id="KW-0479">Metal-binding</keyword>
<proteinExistence type="inferred from homology"/>
<comment type="similarity">
    <text evidence="1 7">Belongs to the glycosyl hydrolase 4 family.</text>
</comment>
<evidence type="ECO:0000256" key="2">
    <source>
        <dbReference type="ARBA" id="ARBA00022723"/>
    </source>
</evidence>
<feature type="domain" description="Glycosyl hydrolase family 4 C-terminal" evidence="8">
    <location>
        <begin position="181"/>
        <end position="412"/>
    </location>
</feature>
<keyword evidence="6 7" id="KW-0326">Glycosidase</keyword>
<dbReference type="SUPFAM" id="SSF56327">
    <property type="entry name" value="LDH C-terminal domain-like"/>
    <property type="match status" value="1"/>
</dbReference>
<dbReference type="InterPro" id="IPR036291">
    <property type="entry name" value="NAD(P)-bd_dom_sf"/>
</dbReference>